<evidence type="ECO:0000313" key="3">
    <source>
        <dbReference type="Proteomes" id="UP000317036"/>
    </source>
</evidence>
<evidence type="ECO:0000313" key="2">
    <source>
        <dbReference type="EMBL" id="TVY07663.1"/>
    </source>
</evidence>
<dbReference type="SUPFAM" id="SSF51735">
    <property type="entry name" value="NAD(P)-binding Rossmann-fold domains"/>
    <property type="match status" value="1"/>
</dbReference>
<evidence type="ECO:0000256" key="1">
    <source>
        <dbReference type="ARBA" id="ARBA00006484"/>
    </source>
</evidence>
<dbReference type="EMBL" id="VNJI01000033">
    <property type="protein sequence ID" value="TVY07663.1"/>
    <property type="molecule type" value="Genomic_DNA"/>
</dbReference>
<name>A0A559K6D5_9BACL</name>
<organism evidence="2 3">
    <name type="scientific">Paenibacillus cremeus</name>
    <dbReference type="NCBI Taxonomy" id="2163881"/>
    <lineage>
        <taxon>Bacteria</taxon>
        <taxon>Bacillati</taxon>
        <taxon>Bacillota</taxon>
        <taxon>Bacilli</taxon>
        <taxon>Bacillales</taxon>
        <taxon>Paenibacillaceae</taxon>
        <taxon>Paenibacillus</taxon>
    </lineage>
</organism>
<dbReference type="Gene3D" id="3.40.50.720">
    <property type="entry name" value="NAD(P)-binding Rossmann-like Domain"/>
    <property type="match status" value="2"/>
</dbReference>
<comment type="similarity">
    <text evidence="1">Belongs to the short-chain dehydrogenases/reductases (SDR) family.</text>
</comment>
<sequence>MGNTLDLRGKTAVITGAGTGLGRAVAKELAAAGANVVLCGRRAGKIEEVAYSASKAGFEPLTRTTAEEESGYRIVANLFNPGTVKTEMHATGKDPAVVAPEIAVLAAVEDLSFTGRLVQVGDLALS</sequence>
<dbReference type="InterPro" id="IPR036291">
    <property type="entry name" value="NAD(P)-bd_dom_sf"/>
</dbReference>
<dbReference type="Proteomes" id="UP000317036">
    <property type="component" value="Unassembled WGS sequence"/>
</dbReference>
<comment type="caution">
    <text evidence="2">The sequence shown here is derived from an EMBL/GenBank/DDBJ whole genome shotgun (WGS) entry which is preliminary data.</text>
</comment>
<accession>A0A559K6D5</accession>
<dbReference type="GO" id="GO:0016616">
    <property type="term" value="F:oxidoreductase activity, acting on the CH-OH group of donors, NAD or NADP as acceptor"/>
    <property type="evidence" value="ECO:0007669"/>
    <property type="project" value="TreeGrafter"/>
</dbReference>
<protein>
    <submittedName>
        <fullName evidence="2">SDR family NAD(P)-dependent oxidoreductase</fullName>
    </submittedName>
</protein>
<gene>
    <name evidence="2" type="ORF">FPZ49_22530</name>
</gene>
<keyword evidence="3" id="KW-1185">Reference proteome</keyword>
<proteinExistence type="inferred from homology"/>
<dbReference type="RefSeq" id="WP_144851231.1">
    <property type="nucleotide sequence ID" value="NZ_VNJI01000033.1"/>
</dbReference>
<dbReference type="InterPro" id="IPR002347">
    <property type="entry name" value="SDR_fam"/>
</dbReference>
<dbReference type="Pfam" id="PF00106">
    <property type="entry name" value="adh_short"/>
    <property type="match status" value="1"/>
</dbReference>
<dbReference type="PANTHER" id="PTHR42760">
    <property type="entry name" value="SHORT-CHAIN DEHYDROGENASES/REDUCTASES FAMILY MEMBER"/>
    <property type="match status" value="1"/>
</dbReference>
<reference evidence="2 3" key="1">
    <citation type="submission" date="2019-07" db="EMBL/GenBank/DDBJ databases">
        <authorList>
            <person name="Kim J."/>
        </authorList>
    </citation>
    <scope>NUCLEOTIDE SEQUENCE [LARGE SCALE GENOMIC DNA]</scope>
    <source>
        <strain evidence="2 3">JC52</strain>
    </source>
</reference>
<dbReference type="AlphaFoldDB" id="A0A559K6D5"/>
<dbReference type="OrthoDB" id="2835330at2"/>